<keyword evidence="3" id="KW-1185">Reference proteome</keyword>
<gene>
    <name evidence="2" type="ORF">ANN_16897</name>
</gene>
<organism evidence="2 3">
    <name type="scientific">Periplaneta americana</name>
    <name type="common">American cockroach</name>
    <name type="synonym">Blatta americana</name>
    <dbReference type="NCBI Taxonomy" id="6978"/>
    <lineage>
        <taxon>Eukaryota</taxon>
        <taxon>Metazoa</taxon>
        <taxon>Ecdysozoa</taxon>
        <taxon>Arthropoda</taxon>
        <taxon>Hexapoda</taxon>
        <taxon>Insecta</taxon>
        <taxon>Pterygota</taxon>
        <taxon>Neoptera</taxon>
        <taxon>Polyneoptera</taxon>
        <taxon>Dictyoptera</taxon>
        <taxon>Blattodea</taxon>
        <taxon>Blattoidea</taxon>
        <taxon>Blattidae</taxon>
        <taxon>Blattinae</taxon>
        <taxon>Periplaneta</taxon>
    </lineage>
</organism>
<evidence type="ECO:0000313" key="2">
    <source>
        <dbReference type="EMBL" id="KAJ4436765.1"/>
    </source>
</evidence>
<feature type="region of interest" description="Disordered" evidence="1">
    <location>
        <begin position="259"/>
        <end position="288"/>
    </location>
</feature>
<protein>
    <submittedName>
        <fullName evidence="2">Uncharacterized protein</fullName>
    </submittedName>
</protein>
<proteinExistence type="predicted"/>
<dbReference type="Proteomes" id="UP001148838">
    <property type="component" value="Unassembled WGS sequence"/>
</dbReference>
<dbReference type="EMBL" id="JAJSOF020000021">
    <property type="protein sequence ID" value="KAJ4436765.1"/>
    <property type="molecule type" value="Genomic_DNA"/>
</dbReference>
<dbReference type="PANTHER" id="PTHR46114">
    <property type="entry name" value="APPLE DOMAIN-CONTAINING PROTEIN"/>
    <property type="match status" value="1"/>
</dbReference>
<dbReference type="PANTHER" id="PTHR46114:SF1">
    <property type="entry name" value="ZAD DOMAIN-CONTAINING PROTEIN"/>
    <property type="match status" value="1"/>
</dbReference>
<name>A0ABQ8SRE5_PERAM</name>
<accession>A0ABQ8SRE5</accession>
<comment type="caution">
    <text evidence="2">The sequence shown here is derived from an EMBL/GenBank/DDBJ whole genome shotgun (WGS) entry which is preliminary data.</text>
</comment>
<evidence type="ECO:0000256" key="1">
    <source>
        <dbReference type="SAM" id="MobiDB-lite"/>
    </source>
</evidence>
<evidence type="ECO:0000313" key="3">
    <source>
        <dbReference type="Proteomes" id="UP001148838"/>
    </source>
</evidence>
<sequence length="288" mass="32728">MAGFCEGGSEPPGSLKAVKAEIVERHDTATACLQYVNETHSNVQATPRIRLNVCDYTCVIYVSASLKLEECRCRASRGPKRCSSSTLHIKLGLIKNVVTGMNQEEQAFKCVKEKFPKLSDAKVKEGIFVGLQIRELVKDPAFDQVSEGKEKEVWEAFKGVIHGFLGNKRDDNYTQLVTVLLQKYHQLGCNMSLKIHFLHSHLEFFPPSCGAFSDQHGERFHHNISVMEQRYQGRWNETMVADYCWSLHRDAPELTYKRQAKRRRSHEAIHDSLQTQPSARCSGAHEYG</sequence>
<reference evidence="2 3" key="1">
    <citation type="journal article" date="2022" name="Allergy">
        <title>Genome assembly and annotation of Periplaneta americana reveal a comprehensive cockroach allergen profile.</title>
        <authorList>
            <person name="Wang L."/>
            <person name="Xiong Q."/>
            <person name="Saelim N."/>
            <person name="Wang L."/>
            <person name="Nong W."/>
            <person name="Wan A.T."/>
            <person name="Shi M."/>
            <person name="Liu X."/>
            <person name="Cao Q."/>
            <person name="Hui J.H.L."/>
            <person name="Sookrung N."/>
            <person name="Leung T.F."/>
            <person name="Tungtrongchitr A."/>
            <person name="Tsui S.K.W."/>
        </authorList>
    </citation>
    <scope>NUCLEOTIDE SEQUENCE [LARGE SCALE GENOMIC DNA]</scope>
    <source>
        <strain evidence="2">PWHHKU_190912</strain>
    </source>
</reference>